<keyword evidence="2" id="KW-0238">DNA-binding</keyword>
<evidence type="ECO:0000259" key="4">
    <source>
        <dbReference type="PROSITE" id="PS01124"/>
    </source>
</evidence>
<dbReference type="Pfam" id="PF12852">
    <property type="entry name" value="Cupin_6"/>
    <property type="match status" value="1"/>
</dbReference>
<protein>
    <submittedName>
        <fullName evidence="5">AraC family transcriptional regulator</fullName>
    </submittedName>
</protein>
<dbReference type="Proteomes" id="UP000292274">
    <property type="component" value="Unassembled WGS sequence"/>
</dbReference>
<dbReference type="SMART" id="SM00342">
    <property type="entry name" value="HTH_ARAC"/>
    <property type="match status" value="1"/>
</dbReference>
<dbReference type="PROSITE" id="PS00041">
    <property type="entry name" value="HTH_ARAC_FAMILY_1"/>
    <property type="match status" value="1"/>
</dbReference>
<evidence type="ECO:0000256" key="3">
    <source>
        <dbReference type="ARBA" id="ARBA00023163"/>
    </source>
</evidence>
<dbReference type="PANTHER" id="PTHR46796:SF13">
    <property type="entry name" value="HTH-TYPE TRANSCRIPTIONAL ACTIVATOR RHAS"/>
    <property type="match status" value="1"/>
</dbReference>
<dbReference type="EMBL" id="SJJR01000003">
    <property type="protein sequence ID" value="TCB98858.1"/>
    <property type="molecule type" value="Genomic_DNA"/>
</dbReference>
<dbReference type="Gene3D" id="1.10.10.60">
    <property type="entry name" value="Homeodomain-like"/>
    <property type="match status" value="2"/>
</dbReference>
<gene>
    <name evidence="5" type="ORF">E0H26_05395</name>
</gene>
<reference evidence="5 6" key="1">
    <citation type="submission" date="2019-02" db="EMBL/GenBank/DDBJ databases">
        <title>Jishengella sp. nov., isolated from a root of Zingiber montanum.</title>
        <authorList>
            <person name="Kuncharoen N."/>
            <person name="Kudo T."/>
            <person name="Masahiro Y."/>
            <person name="Ohkuma M."/>
            <person name="Tanasupawat S."/>
        </authorList>
    </citation>
    <scope>NUCLEOTIDE SEQUENCE [LARGE SCALE GENOMIC DNA]</scope>
    <source>
        <strain evidence="5 6">PLAI 1-1</strain>
    </source>
</reference>
<dbReference type="InterPro" id="IPR018062">
    <property type="entry name" value="HTH_AraC-typ_CS"/>
</dbReference>
<keyword evidence="1" id="KW-0805">Transcription regulation</keyword>
<dbReference type="InterPro" id="IPR018060">
    <property type="entry name" value="HTH_AraC"/>
</dbReference>
<dbReference type="RefSeq" id="WP_131301485.1">
    <property type="nucleotide sequence ID" value="NZ_SJJR01000003.1"/>
</dbReference>
<dbReference type="InterPro" id="IPR032783">
    <property type="entry name" value="AraC_lig"/>
</dbReference>
<dbReference type="PANTHER" id="PTHR46796">
    <property type="entry name" value="HTH-TYPE TRANSCRIPTIONAL ACTIVATOR RHAS-RELATED"/>
    <property type="match status" value="1"/>
</dbReference>
<proteinExistence type="predicted"/>
<dbReference type="InterPro" id="IPR050204">
    <property type="entry name" value="AraC_XylS_family_regulators"/>
</dbReference>
<keyword evidence="3" id="KW-0804">Transcription</keyword>
<feature type="domain" description="HTH araC/xylS-type" evidence="4">
    <location>
        <begin position="213"/>
        <end position="311"/>
    </location>
</feature>
<evidence type="ECO:0000313" key="5">
    <source>
        <dbReference type="EMBL" id="TCB98858.1"/>
    </source>
</evidence>
<name>A0A4R0GTJ4_9ACTN</name>
<dbReference type="InterPro" id="IPR009057">
    <property type="entry name" value="Homeodomain-like_sf"/>
</dbReference>
<dbReference type="PROSITE" id="PS01124">
    <property type="entry name" value="HTH_ARAC_FAMILY_2"/>
    <property type="match status" value="1"/>
</dbReference>
<dbReference type="AlphaFoldDB" id="A0A4R0GTJ4"/>
<evidence type="ECO:0000313" key="6">
    <source>
        <dbReference type="Proteomes" id="UP000292274"/>
    </source>
</evidence>
<dbReference type="OrthoDB" id="241790at2"/>
<keyword evidence="6" id="KW-1185">Reference proteome</keyword>
<dbReference type="GO" id="GO:0003700">
    <property type="term" value="F:DNA-binding transcription factor activity"/>
    <property type="evidence" value="ECO:0007669"/>
    <property type="project" value="InterPro"/>
</dbReference>
<sequence length="312" mass="33526">MDVLSDVITVMRTGQPRSARVAWHAPWAQQFASVPGAAGFQIVLQGPCWLILPGTEPVSLAAGDVVFRPHGRGHTLADNPATPPAVPVCDPNDPQAVQRYAADTVGTPATTGAPATVTLCGAYELDPSRAHPLLADLPELIHLPAHLGRHPELRATVDLLAVELERPRLGTDAIVPALLDTLLLHILRSWLDQQPTFPIGTGWAAALNDPITATALQAIHRDPARPWTVAALAAEAGLSRAPFARRFTTLLGQPPLTYLTWWRMTIAARLLQESDAPLSAIAAKVGYTSEFAFASAFKRQHGTPPGRYRRGR</sequence>
<dbReference type="GO" id="GO:0043565">
    <property type="term" value="F:sequence-specific DNA binding"/>
    <property type="evidence" value="ECO:0007669"/>
    <property type="project" value="InterPro"/>
</dbReference>
<evidence type="ECO:0000256" key="1">
    <source>
        <dbReference type="ARBA" id="ARBA00023015"/>
    </source>
</evidence>
<evidence type="ECO:0000256" key="2">
    <source>
        <dbReference type="ARBA" id="ARBA00023125"/>
    </source>
</evidence>
<comment type="caution">
    <text evidence="5">The sequence shown here is derived from an EMBL/GenBank/DDBJ whole genome shotgun (WGS) entry which is preliminary data.</text>
</comment>
<organism evidence="5 6">
    <name type="scientific">Micromonospora zingiberis</name>
    <dbReference type="NCBI Taxonomy" id="2053011"/>
    <lineage>
        <taxon>Bacteria</taxon>
        <taxon>Bacillati</taxon>
        <taxon>Actinomycetota</taxon>
        <taxon>Actinomycetes</taxon>
        <taxon>Micromonosporales</taxon>
        <taxon>Micromonosporaceae</taxon>
        <taxon>Micromonospora</taxon>
    </lineage>
</organism>
<accession>A0A4R0GTJ4</accession>
<dbReference type="Pfam" id="PF12833">
    <property type="entry name" value="HTH_18"/>
    <property type="match status" value="1"/>
</dbReference>
<dbReference type="SUPFAM" id="SSF46689">
    <property type="entry name" value="Homeodomain-like"/>
    <property type="match status" value="2"/>
</dbReference>